<dbReference type="InterPro" id="IPR036421">
    <property type="entry name" value="Fe_dep_repressor_sf"/>
</dbReference>
<organism evidence="5 6">
    <name type="scientific">candidate division WOR-1 bacterium RIFOXYB2_FULL_36_35</name>
    <dbReference type="NCBI Taxonomy" id="1802578"/>
    <lineage>
        <taxon>Bacteria</taxon>
        <taxon>Bacillati</taxon>
        <taxon>Saganbacteria</taxon>
    </lineage>
</organism>
<dbReference type="Gene3D" id="2.30.30.90">
    <property type="match status" value="1"/>
</dbReference>
<dbReference type="InterPro" id="IPR007167">
    <property type="entry name" value="Fe-transptr_FeoA-like"/>
</dbReference>
<dbReference type="Proteomes" id="UP000177905">
    <property type="component" value="Unassembled WGS sequence"/>
</dbReference>
<dbReference type="InterPro" id="IPR022689">
    <property type="entry name" value="Iron_dep_repressor"/>
</dbReference>
<proteinExistence type="predicted"/>
<gene>
    <name evidence="5" type="ORF">A2290_00025</name>
</gene>
<dbReference type="SUPFAM" id="SSF50037">
    <property type="entry name" value="C-terminal domain of transcriptional repressors"/>
    <property type="match status" value="1"/>
</dbReference>
<dbReference type="EMBL" id="MEUA01000035">
    <property type="protein sequence ID" value="OGC14530.1"/>
    <property type="molecule type" value="Genomic_DNA"/>
</dbReference>
<dbReference type="InterPro" id="IPR001367">
    <property type="entry name" value="Fe_dep_repressor"/>
</dbReference>
<evidence type="ECO:0000313" key="6">
    <source>
        <dbReference type="Proteomes" id="UP000177905"/>
    </source>
</evidence>
<evidence type="ECO:0000259" key="4">
    <source>
        <dbReference type="SMART" id="SM00899"/>
    </source>
</evidence>
<dbReference type="PANTHER" id="PTHR33238">
    <property type="entry name" value="IRON (METAL) DEPENDENT REPRESSOR, DTXR FAMILY"/>
    <property type="match status" value="1"/>
</dbReference>
<reference evidence="5 6" key="1">
    <citation type="journal article" date="2016" name="Nat. Commun.">
        <title>Thousands of microbial genomes shed light on interconnected biogeochemical processes in an aquifer system.</title>
        <authorList>
            <person name="Anantharaman K."/>
            <person name="Brown C.T."/>
            <person name="Hug L.A."/>
            <person name="Sharon I."/>
            <person name="Castelle C.J."/>
            <person name="Probst A.J."/>
            <person name="Thomas B.C."/>
            <person name="Singh A."/>
            <person name="Wilkins M.J."/>
            <person name="Karaoz U."/>
            <person name="Brodie E.L."/>
            <person name="Williams K.H."/>
            <person name="Hubbard S.S."/>
            <person name="Banfield J.F."/>
        </authorList>
    </citation>
    <scope>NUCLEOTIDE SEQUENCE [LARGE SCALE GENOMIC DNA]</scope>
</reference>
<dbReference type="InterPro" id="IPR050536">
    <property type="entry name" value="DtxR_MntR_Metal-Reg"/>
</dbReference>
<dbReference type="Gene3D" id="1.10.10.10">
    <property type="entry name" value="Winged helix-like DNA-binding domain superfamily/Winged helix DNA-binding domain"/>
    <property type="match status" value="1"/>
</dbReference>
<dbReference type="GO" id="GO:0046983">
    <property type="term" value="F:protein dimerization activity"/>
    <property type="evidence" value="ECO:0007669"/>
    <property type="project" value="InterPro"/>
</dbReference>
<evidence type="ECO:0000256" key="2">
    <source>
        <dbReference type="ARBA" id="ARBA00011738"/>
    </source>
</evidence>
<dbReference type="Pfam" id="PF04023">
    <property type="entry name" value="FeoA"/>
    <property type="match status" value="1"/>
</dbReference>
<evidence type="ECO:0000256" key="1">
    <source>
        <dbReference type="ARBA" id="ARBA00004496"/>
    </source>
</evidence>
<dbReference type="InterPro" id="IPR038157">
    <property type="entry name" value="FeoA_core_dom"/>
</dbReference>
<dbReference type="AlphaFoldDB" id="A0A1F4S296"/>
<accession>A0A1F4S296</accession>
<dbReference type="GO" id="GO:0005737">
    <property type="term" value="C:cytoplasm"/>
    <property type="evidence" value="ECO:0007669"/>
    <property type="project" value="UniProtKB-SubCell"/>
</dbReference>
<dbReference type="SUPFAM" id="SSF47979">
    <property type="entry name" value="Iron-dependent repressor protein, dimerization domain"/>
    <property type="match status" value="1"/>
</dbReference>
<comment type="subunit">
    <text evidence="2">Homodimer.</text>
</comment>
<keyword evidence="3" id="KW-0408">Iron</keyword>
<protein>
    <recommendedName>
        <fullName evidence="4">Ferrous iron transporter FeoA-like domain-containing protein</fullName>
    </recommendedName>
</protein>
<dbReference type="InterPro" id="IPR036388">
    <property type="entry name" value="WH-like_DNA-bd_sf"/>
</dbReference>
<feature type="domain" description="Ferrous iron transporter FeoA-like" evidence="4">
    <location>
        <begin position="144"/>
        <end position="214"/>
    </location>
</feature>
<comment type="subcellular location">
    <subcellularLocation>
        <location evidence="1">Cytoplasm</location>
    </subcellularLocation>
</comment>
<evidence type="ECO:0000313" key="5">
    <source>
        <dbReference type="EMBL" id="OGC14530.1"/>
    </source>
</evidence>
<dbReference type="SMART" id="SM00899">
    <property type="entry name" value="FeoA"/>
    <property type="match status" value="1"/>
</dbReference>
<dbReference type="Pfam" id="PF02742">
    <property type="entry name" value="Fe_dep_repr_C"/>
    <property type="match status" value="1"/>
</dbReference>
<dbReference type="GO" id="GO:0046914">
    <property type="term" value="F:transition metal ion binding"/>
    <property type="evidence" value="ECO:0007669"/>
    <property type="project" value="InterPro"/>
</dbReference>
<comment type="caution">
    <text evidence="5">The sequence shown here is derived from an EMBL/GenBank/DDBJ whole genome shotgun (WGS) entry which is preliminary data.</text>
</comment>
<dbReference type="SMART" id="SM00529">
    <property type="entry name" value="HTH_DTXR"/>
    <property type="match status" value="1"/>
</dbReference>
<dbReference type="PANTHER" id="PTHR33238:SF11">
    <property type="entry name" value="TRANSCRIPTIONAL REGULATOR MNTR"/>
    <property type="match status" value="1"/>
</dbReference>
<evidence type="ECO:0000256" key="3">
    <source>
        <dbReference type="ARBA" id="ARBA00023004"/>
    </source>
</evidence>
<dbReference type="InterPro" id="IPR008988">
    <property type="entry name" value="Transcriptional_repressor_C"/>
</dbReference>
<dbReference type="GO" id="GO:0003700">
    <property type="term" value="F:DNA-binding transcription factor activity"/>
    <property type="evidence" value="ECO:0007669"/>
    <property type="project" value="InterPro"/>
</dbReference>
<name>A0A1F4S296_UNCSA</name>
<sequence length="215" mass="24177">MQNRDVDEVLEIIWMQNESGSRDLCVVESEIKTQRLQNVLVEMQNAGLVKIEGENVLFTKEGEEKASALIRRHRLAERLLADVLESKDDTLEASACEFEHVISEEVTDAICTLLGHPKECPHGLKIPEGKCCKKSKEVVDSLITTLDKTPVGESVTVAYILANNHSRLHKLMSFGISPGVKIRIHQKYPAYIIQVDETQIALEKEVVSGIYIRRN</sequence>